<dbReference type="InterPro" id="IPR043894">
    <property type="entry name" value="MupG_C"/>
</dbReference>
<dbReference type="EMBL" id="UNRR01000007">
    <property type="protein sequence ID" value="SYZ77670.1"/>
    <property type="molecule type" value="Genomic_DNA"/>
</dbReference>
<dbReference type="Pfam" id="PF19200">
    <property type="entry name" value="MupG_N"/>
    <property type="match status" value="1"/>
</dbReference>
<feature type="domain" description="6-phospho-N-acetylmuramidase N-terminal" evidence="2">
    <location>
        <begin position="2"/>
        <end position="232"/>
    </location>
</feature>
<protein>
    <submittedName>
        <fullName evidence="3">Aldolase-type tim barrel</fullName>
    </submittedName>
</protein>
<sequence>MLGVSVFLGEDLAKETTDYLRSMKNSGFKGVFSSLHIPEDDSTKYLERLTTLGSWSKNLGMEFMVDISGSALNKIGLSFEDPAAIISTGITGLRMDYGISNQVIADLSHSMKISLNASTITDTDVAELRIAKADFQNLEAWHNYYPRPETGLAKTVLIAKNRWLKQLGFRVMAFVPGNASLRGPLFESLPTLEKHRHMHPLAATIELLEDCLVDDVYIGDPEIDYKTQRQFEAYFNEDRLVLFATPEKQSAYTQIVLGNHQNRWDPARDVVRSAAARFKQIGIIQPEGEKPRPKGSVTLDNQLYGRYAGEIQITLHHLPADKKVNVVAQIIPEDIPLLDWFAAGQQFEIQLNRGLKRGVYENGFR</sequence>
<gene>
    <name evidence="3" type="ORF">TART1_0439</name>
</gene>
<dbReference type="InterPro" id="IPR043797">
    <property type="entry name" value="MupG_N"/>
</dbReference>
<dbReference type="InterPro" id="IPR029000">
    <property type="entry name" value="Cyclophilin-like_dom_sf"/>
</dbReference>
<dbReference type="SUPFAM" id="SSF50891">
    <property type="entry name" value="Cyclophilin-like"/>
    <property type="match status" value="1"/>
</dbReference>
<dbReference type="PANTHER" id="PTHR38435">
    <property type="match status" value="1"/>
</dbReference>
<dbReference type="RefSeq" id="WP_086628758.1">
    <property type="nucleotide sequence ID" value="NZ_UNRR01000007.1"/>
</dbReference>
<dbReference type="Gene3D" id="3.20.20.70">
    <property type="entry name" value="Aldolase class I"/>
    <property type="match status" value="1"/>
</dbReference>
<dbReference type="Gene3D" id="2.40.100.10">
    <property type="entry name" value="Cyclophilin-like"/>
    <property type="match status" value="1"/>
</dbReference>
<name>A0A383TBF0_9LACT</name>
<evidence type="ECO:0000259" key="2">
    <source>
        <dbReference type="Pfam" id="PF19200"/>
    </source>
</evidence>
<dbReference type="InterPro" id="IPR013785">
    <property type="entry name" value="Aldolase_TIM"/>
</dbReference>
<feature type="domain" description="6-phospho-N-acetylmuramidase C-terminal" evidence="1">
    <location>
        <begin position="249"/>
        <end position="349"/>
    </location>
</feature>
<dbReference type="SUPFAM" id="SSF51445">
    <property type="entry name" value="(Trans)glycosidases"/>
    <property type="match status" value="1"/>
</dbReference>
<reference evidence="4" key="1">
    <citation type="submission" date="2018-05" db="EMBL/GenBank/DDBJ databases">
        <authorList>
            <person name="Strepis N."/>
        </authorList>
    </citation>
    <scope>NUCLEOTIDE SEQUENCE [LARGE SCALE GENOMIC DNA]</scope>
</reference>
<organism evidence="3 4">
    <name type="scientific">Trichococcus shcherbakoviae</name>
    <dbReference type="NCBI Taxonomy" id="2094020"/>
    <lineage>
        <taxon>Bacteria</taxon>
        <taxon>Bacillati</taxon>
        <taxon>Bacillota</taxon>
        <taxon>Bacilli</taxon>
        <taxon>Lactobacillales</taxon>
        <taxon>Carnobacteriaceae</taxon>
        <taxon>Trichococcus</taxon>
    </lineage>
</organism>
<dbReference type="OrthoDB" id="5809921at2"/>
<evidence type="ECO:0000313" key="3">
    <source>
        <dbReference type="EMBL" id="SYZ77670.1"/>
    </source>
</evidence>
<dbReference type="InterPro" id="IPR008589">
    <property type="entry name" value="MupG"/>
</dbReference>
<evidence type="ECO:0000313" key="4">
    <source>
        <dbReference type="Proteomes" id="UP000262072"/>
    </source>
</evidence>
<dbReference type="AlphaFoldDB" id="A0A383TBF0"/>
<dbReference type="InterPro" id="IPR017853">
    <property type="entry name" value="GH"/>
</dbReference>
<accession>A0A383TBF0</accession>
<proteinExistence type="predicted"/>
<evidence type="ECO:0000259" key="1">
    <source>
        <dbReference type="Pfam" id="PF05913"/>
    </source>
</evidence>
<dbReference type="Pfam" id="PF05913">
    <property type="entry name" value="MupG_C"/>
    <property type="match status" value="1"/>
</dbReference>
<dbReference type="Proteomes" id="UP000262072">
    <property type="component" value="Unassembled WGS sequence"/>
</dbReference>
<dbReference type="PANTHER" id="PTHR38435:SF2">
    <property type="entry name" value="DUF871 DOMAIN-CONTAINING PROTEIN"/>
    <property type="match status" value="1"/>
</dbReference>